<accession>A0A6A7C433</accession>
<keyword evidence="4" id="KW-1185">Reference proteome</keyword>
<protein>
    <recommendedName>
        <fullName evidence="2">DDE-1 domain-containing protein</fullName>
    </recommendedName>
</protein>
<evidence type="ECO:0000313" key="3">
    <source>
        <dbReference type="EMBL" id="KAF2862271.1"/>
    </source>
</evidence>
<gene>
    <name evidence="3" type="ORF">K470DRAFT_256232</name>
</gene>
<feature type="compositionally biased region" description="Basic and acidic residues" evidence="1">
    <location>
        <begin position="251"/>
        <end position="293"/>
    </location>
</feature>
<dbReference type="InterPro" id="IPR004875">
    <property type="entry name" value="DDE_SF_endonuclease_dom"/>
</dbReference>
<dbReference type="GO" id="GO:0003676">
    <property type="term" value="F:nucleic acid binding"/>
    <property type="evidence" value="ECO:0007669"/>
    <property type="project" value="InterPro"/>
</dbReference>
<dbReference type="AlphaFoldDB" id="A0A6A7C433"/>
<dbReference type="Proteomes" id="UP000799421">
    <property type="component" value="Unassembled WGS sequence"/>
</dbReference>
<dbReference type="Pfam" id="PF03184">
    <property type="entry name" value="DDE_1"/>
    <property type="match status" value="1"/>
</dbReference>
<organism evidence="3 4">
    <name type="scientific">Piedraia hortae CBS 480.64</name>
    <dbReference type="NCBI Taxonomy" id="1314780"/>
    <lineage>
        <taxon>Eukaryota</taxon>
        <taxon>Fungi</taxon>
        <taxon>Dikarya</taxon>
        <taxon>Ascomycota</taxon>
        <taxon>Pezizomycotina</taxon>
        <taxon>Dothideomycetes</taxon>
        <taxon>Dothideomycetidae</taxon>
        <taxon>Capnodiales</taxon>
        <taxon>Piedraiaceae</taxon>
        <taxon>Piedraia</taxon>
    </lineage>
</organism>
<reference evidence="3" key="1">
    <citation type="journal article" date="2020" name="Stud. Mycol.">
        <title>101 Dothideomycetes genomes: a test case for predicting lifestyles and emergence of pathogens.</title>
        <authorList>
            <person name="Haridas S."/>
            <person name="Albert R."/>
            <person name="Binder M."/>
            <person name="Bloem J."/>
            <person name="Labutti K."/>
            <person name="Salamov A."/>
            <person name="Andreopoulos B."/>
            <person name="Baker S."/>
            <person name="Barry K."/>
            <person name="Bills G."/>
            <person name="Bluhm B."/>
            <person name="Cannon C."/>
            <person name="Castanera R."/>
            <person name="Culley D."/>
            <person name="Daum C."/>
            <person name="Ezra D."/>
            <person name="Gonzalez J."/>
            <person name="Henrissat B."/>
            <person name="Kuo A."/>
            <person name="Liang C."/>
            <person name="Lipzen A."/>
            <person name="Lutzoni F."/>
            <person name="Magnuson J."/>
            <person name="Mondo S."/>
            <person name="Nolan M."/>
            <person name="Ohm R."/>
            <person name="Pangilinan J."/>
            <person name="Park H.-J."/>
            <person name="Ramirez L."/>
            <person name="Alfaro M."/>
            <person name="Sun H."/>
            <person name="Tritt A."/>
            <person name="Yoshinaga Y."/>
            <person name="Zwiers L.-H."/>
            <person name="Turgeon B."/>
            <person name="Goodwin S."/>
            <person name="Spatafora J."/>
            <person name="Crous P."/>
            <person name="Grigoriev I."/>
        </authorList>
    </citation>
    <scope>NUCLEOTIDE SEQUENCE</scope>
    <source>
        <strain evidence="3">CBS 480.64</strain>
    </source>
</reference>
<feature type="non-terminal residue" evidence="3">
    <location>
        <position position="360"/>
    </location>
</feature>
<sequence>MDEKGFPIGKGQDGNREWVTVMATTCGDGSTLPPAVDAGKHTAYSAARKNGWTNDELGCHWLVHIFDKATSGRARRRWLLLFVDSHGSHLNLKFLQYYIAHKILPLDVGLFFPLGNNYSQRLNSFTNMSLGQTTMTKRSFFGIFWPAFEKAFTKENSSAKLGTSTRQLRLKVGMVSRRAGPETRKVLQELSQSALNTAARLTLAEYGCSNLEKSLALERRKRKRKPRLLEQVRGMEGYGGAIFVETGQQADAKEREEQEKAQRAREREEAKALKAAETLRKRQERQAAKDARMAAKARKKAAVAARKAAAQRKDDDDDDDDYVEEWQPRRSTRQTIVLMYSYPSSTQAIERRVGVSLNER</sequence>
<evidence type="ECO:0000256" key="1">
    <source>
        <dbReference type="SAM" id="MobiDB-lite"/>
    </source>
</evidence>
<dbReference type="EMBL" id="MU005967">
    <property type="protein sequence ID" value="KAF2862271.1"/>
    <property type="molecule type" value="Genomic_DNA"/>
</dbReference>
<feature type="domain" description="DDE-1" evidence="2">
    <location>
        <begin position="47"/>
        <end position="123"/>
    </location>
</feature>
<evidence type="ECO:0000313" key="4">
    <source>
        <dbReference type="Proteomes" id="UP000799421"/>
    </source>
</evidence>
<feature type="region of interest" description="Disordered" evidence="1">
    <location>
        <begin position="246"/>
        <end position="328"/>
    </location>
</feature>
<proteinExistence type="predicted"/>
<name>A0A6A7C433_9PEZI</name>
<dbReference type="OrthoDB" id="4357141at2759"/>
<evidence type="ECO:0000259" key="2">
    <source>
        <dbReference type="Pfam" id="PF03184"/>
    </source>
</evidence>
<feature type="compositionally biased region" description="Acidic residues" evidence="1">
    <location>
        <begin position="315"/>
        <end position="324"/>
    </location>
</feature>